<dbReference type="EMBL" id="JAZDRO010000001">
    <property type="protein sequence ID" value="MEE2565681.1"/>
    <property type="molecule type" value="Genomic_DNA"/>
</dbReference>
<protein>
    <submittedName>
        <fullName evidence="1">UrcA family protein</fullName>
    </submittedName>
</protein>
<comment type="caution">
    <text evidence="1">The sequence shown here is derived from an EMBL/GenBank/DDBJ whole genome shotgun (WGS) entry which is preliminary data.</text>
</comment>
<dbReference type="RefSeq" id="WP_330195213.1">
    <property type="nucleotide sequence ID" value="NZ_JAZDRO010000001.1"/>
</dbReference>
<reference evidence="1 2" key="1">
    <citation type="submission" date="2024-01" db="EMBL/GenBank/DDBJ databases">
        <title>Hyphobacterium bacterium isolated from marine sediment.</title>
        <authorList>
            <person name="Zhao S."/>
        </authorList>
    </citation>
    <scope>NUCLEOTIDE SEQUENCE [LARGE SCALE GENOMIC DNA]</scope>
    <source>
        <strain evidence="1 2">Y60-23</strain>
    </source>
</reference>
<dbReference type="InterPro" id="IPR030972">
    <property type="entry name" value="UrcA_uranyl"/>
</dbReference>
<evidence type="ECO:0000313" key="2">
    <source>
        <dbReference type="Proteomes" id="UP001310692"/>
    </source>
</evidence>
<dbReference type="NCBIfam" id="TIGR04433">
    <property type="entry name" value="UrcA_uranyl"/>
    <property type="match status" value="1"/>
</dbReference>
<keyword evidence="2" id="KW-1185">Reference proteome</keyword>
<organism evidence="1 2">
    <name type="scientific">Hyphobacterium marinum</name>
    <dbReference type="NCBI Taxonomy" id="3116574"/>
    <lineage>
        <taxon>Bacteria</taxon>
        <taxon>Pseudomonadati</taxon>
        <taxon>Pseudomonadota</taxon>
        <taxon>Alphaproteobacteria</taxon>
        <taxon>Maricaulales</taxon>
        <taxon>Maricaulaceae</taxon>
        <taxon>Hyphobacterium</taxon>
    </lineage>
</organism>
<evidence type="ECO:0000313" key="1">
    <source>
        <dbReference type="EMBL" id="MEE2565681.1"/>
    </source>
</evidence>
<sequence>MLNVLLPALLLATNPIEGVAPQADFTFDRAELATIDGAAAVHARLVNVATSVCEIENANGAMAQRGIRTCVADTVARAVAEIDAPALSEIHAGRLVSPDERPAMVQVAARD</sequence>
<accession>A0ABU7LW23</accession>
<dbReference type="Proteomes" id="UP001310692">
    <property type="component" value="Unassembled WGS sequence"/>
</dbReference>
<name>A0ABU7LW23_9PROT</name>
<proteinExistence type="predicted"/>
<gene>
    <name evidence="1" type="ORF">V0U35_03235</name>
</gene>